<dbReference type="InterPro" id="IPR020084">
    <property type="entry name" value="NUDIX_hydrolase_CS"/>
</dbReference>
<dbReference type="InterPro" id="IPR015797">
    <property type="entry name" value="NUDIX_hydrolase-like_dom_sf"/>
</dbReference>
<feature type="domain" description="Nudix hydrolase" evidence="2">
    <location>
        <begin position="16"/>
        <end position="251"/>
    </location>
</feature>
<dbReference type="EMBL" id="MN739226">
    <property type="protein sequence ID" value="QHS94523.1"/>
    <property type="molecule type" value="Genomic_DNA"/>
</dbReference>
<dbReference type="GO" id="GO:0005737">
    <property type="term" value="C:cytoplasm"/>
    <property type="evidence" value="ECO:0007669"/>
    <property type="project" value="TreeGrafter"/>
</dbReference>
<evidence type="ECO:0000313" key="3">
    <source>
        <dbReference type="EMBL" id="QHS94523.1"/>
    </source>
</evidence>
<evidence type="ECO:0000259" key="2">
    <source>
        <dbReference type="PROSITE" id="PS51462"/>
    </source>
</evidence>
<proteinExistence type="predicted"/>
<dbReference type="Gene3D" id="3.90.79.10">
    <property type="entry name" value="Nucleoside Triphosphate Pyrophosphohydrolase"/>
    <property type="match status" value="1"/>
</dbReference>
<protein>
    <recommendedName>
        <fullName evidence="2">Nudix hydrolase domain-containing protein</fullName>
    </recommendedName>
</protein>
<reference evidence="3" key="1">
    <citation type="journal article" date="2020" name="Nature">
        <title>Giant virus diversity and host interactions through global metagenomics.</title>
        <authorList>
            <person name="Schulz F."/>
            <person name="Roux S."/>
            <person name="Paez-Espino D."/>
            <person name="Jungbluth S."/>
            <person name="Walsh D.A."/>
            <person name="Denef V.J."/>
            <person name="McMahon K.D."/>
            <person name="Konstantinidis K.T."/>
            <person name="Eloe-Fadrosh E.A."/>
            <person name="Kyrpides N.C."/>
            <person name="Woyke T."/>
        </authorList>
    </citation>
    <scope>NUCLEOTIDE SEQUENCE</scope>
    <source>
        <strain evidence="3">GVMAG-M-3300018416-45</strain>
    </source>
</reference>
<accession>A0A6C0BTC5</accession>
<dbReference type="PROSITE" id="PS00893">
    <property type="entry name" value="NUDIX_BOX"/>
    <property type="match status" value="1"/>
</dbReference>
<dbReference type="PANTHER" id="PTHR23114">
    <property type="entry name" value="M7GPPPN-MRNA HYDROLASE"/>
    <property type="match status" value="1"/>
</dbReference>
<dbReference type="PANTHER" id="PTHR23114:SF17">
    <property type="entry name" value="M7GPPPN-MRNA HYDROLASE"/>
    <property type="match status" value="1"/>
</dbReference>
<dbReference type="AlphaFoldDB" id="A0A6C0BTC5"/>
<organism evidence="3">
    <name type="scientific">viral metagenome</name>
    <dbReference type="NCBI Taxonomy" id="1070528"/>
    <lineage>
        <taxon>unclassified sequences</taxon>
        <taxon>metagenomes</taxon>
        <taxon>organismal metagenomes</taxon>
    </lineage>
</organism>
<dbReference type="Pfam" id="PF00293">
    <property type="entry name" value="NUDIX"/>
    <property type="match status" value="1"/>
</dbReference>
<evidence type="ECO:0000256" key="1">
    <source>
        <dbReference type="ARBA" id="ARBA00022801"/>
    </source>
</evidence>
<name>A0A6C0BTC5_9ZZZZ</name>
<dbReference type="PROSITE" id="PS51462">
    <property type="entry name" value="NUDIX"/>
    <property type="match status" value="1"/>
</dbReference>
<keyword evidence="1" id="KW-0378">Hydrolase</keyword>
<sequence length="266" mass="31355">MYCINCGCNTHTQSKCYHPNISMGVITYREHLDRETEFLMVKRKDTYGYVDLIRGKYPINDIDYIKMLFEIMTVSEKESIRETPFCDLWYGLWRNIQDVKYKTEYHKSHEKFVSLVNGIHSEDGTLYTLNSIIDNTTTEWIEEEWGFPKGKRNSNERGIQCAIREFVEETGYDDYHLNIVTNILPFAETFIGSNGKMYKNLYYIGNYTGSDIDILDRFQKSEISGMKWVPESNIKDILRPYDNRKLDIITKISAMLKGNRKIIPYI</sequence>
<dbReference type="SUPFAM" id="SSF55811">
    <property type="entry name" value="Nudix"/>
    <property type="match status" value="1"/>
</dbReference>
<dbReference type="InterPro" id="IPR000086">
    <property type="entry name" value="NUDIX_hydrolase_dom"/>
</dbReference>
<dbReference type="GO" id="GO:0016787">
    <property type="term" value="F:hydrolase activity"/>
    <property type="evidence" value="ECO:0007669"/>
    <property type="project" value="UniProtKB-KW"/>
</dbReference>